<accession>A1CNR4</accession>
<dbReference type="CDD" id="cd00118">
    <property type="entry name" value="LysM"/>
    <property type="match status" value="2"/>
</dbReference>
<reference evidence="7 8" key="1">
    <citation type="journal article" date="2008" name="PLoS Genet.">
        <title>Genomic islands in the pathogenic filamentous fungus Aspergillus fumigatus.</title>
        <authorList>
            <person name="Fedorova N.D."/>
            <person name="Khaldi N."/>
            <person name="Joardar V.S."/>
            <person name="Maiti R."/>
            <person name="Amedeo P."/>
            <person name="Anderson M.J."/>
            <person name="Crabtree J."/>
            <person name="Silva J.C."/>
            <person name="Badger J.H."/>
            <person name="Albarraq A."/>
            <person name="Angiuoli S."/>
            <person name="Bussey H."/>
            <person name="Bowyer P."/>
            <person name="Cotty P.J."/>
            <person name="Dyer P.S."/>
            <person name="Egan A."/>
            <person name="Galens K."/>
            <person name="Fraser-Liggett C.M."/>
            <person name="Haas B.J."/>
            <person name="Inman J.M."/>
            <person name="Kent R."/>
            <person name="Lemieux S."/>
            <person name="Malavazi I."/>
            <person name="Orvis J."/>
            <person name="Roemer T."/>
            <person name="Ronning C.M."/>
            <person name="Sundaram J.P."/>
            <person name="Sutton G."/>
            <person name="Turner G."/>
            <person name="Venter J.C."/>
            <person name="White O.R."/>
            <person name="Whitty B.R."/>
            <person name="Youngman P."/>
            <person name="Wolfe K.H."/>
            <person name="Goldman G.H."/>
            <person name="Wortman J.R."/>
            <person name="Jiang B."/>
            <person name="Denning D.W."/>
            <person name="Nierman W.C."/>
        </authorList>
    </citation>
    <scope>NUCLEOTIDE SEQUENCE [LARGE SCALE GENOMIC DNA]</scope>
    <source>
        <strain evidence="8">ATCC 1007 / CBS 513.65 / DSM 816 / NCTC 3887 / NRRL 1</strain>
    </source>
</reference>
<evidence type="ECO:0000259" key="6">
    <source>
        <dbReference type="PROSITE" id="PS51782"/>
    </source>
</evidence>
<dbReference type="GO" id="GO:0008061">
    <property type="term" value="F:chitin binding"/>
    <property type="evidence" value="ECO:0007669"/>
    <property type="project" value="UniProtKB-KW"/>
</dbReference>
<evidence type="ECO:0000256" key="4">
    <source>
        <dbReference type="SAM" id="MobiDB-lite"/>
    </source>
</evidence>
<evidence type="ECO:0000256" key="2">
    <source>
        <dbReference type="ARBA" id="ARBA00022729"/>
    </source>
</evidence>
<dbReference type="HOGENOM" id="CLU_010591_1_0_1"/>
<dbReference type="Pfam" id="PF01476">
    <property type="entry name" value="LysM"/>
    <property type="match status" value="2"/>
</dbReference>
<dbReference type="PANTHER" id="PTHR34997">
    <property type="entry name" value="AM15"/>
    <property type="match status" value="1"/>
</dbReference>
<feature type="compositionally biased region" description="Basic and acidic residues" evidence="4">
    <location>
        <begin position="189"/>
        <end position="199"/>
    </location>
</feature>
<feature type="domain" description="LysM" evidence="6">
    <location>
        <begin position="121"/>
        <end position="167"/>
    </location>
</feature>
<feature type="domain" description="LysM" evidence="6">
    <location>
        <begin position="45"/>
        <end position="92"/>
    </location>
</feature>
<evidence type="ECO:0000313" key="7">
    <source>
        <dbReference type="EMBL" id="EAW07285.1"/>
    </source>
</evidence>
<dbReference type="InterPro" id="IPR018392">
    <property type="entry name" value="LysM"/>
</dbReference>
<gene>
    <name evidence="7" type="ORF">ACLA_019900</name>
</gene>
<dbReference type="InterPro" id="IPR036779">
    <property type="entry name" value="LysM_dom_sf"/>
</dbReference>
<dbReference type="SUPFAM" id="SSF54106">
    <property type="entry name" value="LysM domain"/>
    <property type="match status" value="2"/>
</dbReference>
<dbReference type="VEuPathDB" id="FungiDB:ACLA_019900"/>
<dbReference type="STRING" id="344612.A1CNR4"/>
<protein>
    <submittedName>
        <fullName evidence="7">LysM domain protein</fullName>
    </submittedName>
</protein>
<keyword evidence="2 5" id="KW-0732">Signal</keyword>
<sequence>MILLSIIIGQLLCLGAVHSAVIRSPLAVADLPSPIQGGLAENCDAFYKVQNGDSCWSIVNSYGNFTLEEFYSWNPSIGRSCERLYPDYFVCVGTADEPKPAPTPTAHPKPEQPGIPPECSKFHKVVAGDSCWAIANQYGISLEQFYKWNTSLQPSCRSLLPDYYVCVGVANPPAAKPTSAESGENPEPTPKETEGGAPM</sequence>
<evidence type="ECO:0000256" key="5">
    <source>
        <dbReference type="SAM" id="SignalP"/>
    </source>
</evidence>
<dbReference type="Gene3D" id="3.10.350.10">
    <property type="entry name" value="LysM domain"/>
    <property type="match status" value="2"/>
</dbReference>
<dbReference type="OrthoDB" id="5985073at2759"/>
<keyword evidence="1" id="KW-0147">Chitin-binding</keyword>
<evidence type="ECO:0000256" key="3">
    <source>
        <dbReference type="ARBA" id="ARBA00023026"/>
    </source>
</evidence>
<dbReference type="PROSITE" id="PS51782">
    <property type="entry name" value="LYSM"/>
    <property type="match status" value="2"/>
</dbReference>
<dbReference type="RefSeq" id="XP_001268711.1">
    <property type="nucleotide sequence ID" value="XM_001268710.1"/>
</dbReference>
<keyword evidence="3" id="KW-0843">Virulence</keyword>
<name>A1CNR4_ASPCL</name>
<feature type="signal peptide" evidence="5">
    <location>
        <begin position="1"/>
        <end position="19"/>
    </location>
</feature>
<proteinExistence type="predicted"/>
<dbReference type="Proteomes" id="UP000006701">
    <property type="component" value="Unassembled WGS sequence"/>
</dbReference>
<dbReference type="AlphaFoldDB" id="A1CNR4"/>
<organism evidence="7 8">
    <name type="scientific">Aspergillus clavatus (strain ATCC 1007 / CBS 513.65 / DSM 816 / NCTC 3887 / NRRL 1 / QM 1276 / 107)</name>
    <dbReference type="NCBI Taxonomy" id="344612"/>
    <lineage>
        <taxon>Eukaryota</taxon>
        <taxon>Fungi</taxon>
        <taxon>Dikarya</taxon>
        <taxon>Ascomycota</taxon>
        <taxon>Pezizomycotina</taxon>
        <taxon>Eurotiomycetes</taxon>
        <taxon>Eurotiomycetidae</taxon>
        <taxon>Eurotiales</taxon>
        <taxon>Aspergillaceae</taxon>
        <taxon>Aspergillus</taxon>
        <taxon>Aspergillus subgen. Fumigati</taxon>
    </lineage>
</organism>
<dbReference type="PANTHER" id="PTHR34997:SF2">
    <property type="entry name" value="LYSM DOMAIN-CONTAINING PROTEIN-RELATED"/>
    <property type="match status" value="1"/>
</dbReference>
<dbReference type="OMA" id="MTSNCDS"/>
<dbReference type="KEGG" id="act:ACLA_019900"/>
<evidence type="ECO:0000313" key="8">
    <source>
        <dbReference type="Proteomes" id="UP000006701"/>
    </source>
</evidence>
<dbReference type="GeneID" id="4701921"/>
<feature type="chain" id="PRO_5002633618" evidence="5">
    <location>
        <begin position="20"/>
        <end position="199"/>
    </location>
</feature>
<dbReference type="EMBL" id="DS027059">
    <property type="protein sequence ID" value="EAW07285.1"/>
    <property type="molecule type" value="Genomic_DNA"/>
</dbReference>
<evidence type="ECO:0000256" key="1">
    <source>
        <dbReference type="ARBA" id="ARBA00022669"/>
    </source>
</evidence>
<keyword evidence="8" id="KW-1185">Reference proteome</keyword>
<dbReference type="eggNOG" id="KOG2806">
    <property type="taxonomic scope" value="Eukaryota"/>
</dbReference>
<feature type="region of interest" description="Disordered" evidence="4">
    <location>
        <begin position="175"/>
        <end position="199"/>
    </location>
</feature>
<dbReference type="SMART" id="SM00257">
    <property type="entry name" value="LysM"/>
    <property type="match status" value="2"/>
</dbReference>
<dbReference type="InterPro" id="IPR052210">
    <property type="entry name" value="LysM1-like"/>
</dbReference>